<proteinExistence type="predicted"/>
<gene>
    <name evidence="1" type="ORF">TEA_010632</name>
</gene>
<evidence type="ECO:0000313" key="2">
    <source>
        <dbReference type="Proteomes" id="UP000306102"/>
    </source>
</evidence>
<dbReference type="Gene3D" id="3.80.10.10">
    <property type="entry name" value="Ribonuclease Inhibitor"/>
    <property type="match status" value="1"/>
</dbReference>
<dbReference type="AlphaFoldDB" id="A0A4S4D9L2"/>
<name>A0A4S4D9L2_CAMSN</name>
<accession>A0A4S4D9L2</accession>
<reference evidence="1 2" key="1">
    <citation type="journal article" date="2018" name="Proc. Natl. Acad. Sci. U.S.A.">
        <title>Draft genome sequence of Camellia sinensis var. sinensis provides insights into the evolution of the tea genome and tea quality.</title>
        <authorList>
            <person name="Wei C."/>
            <person name="Yang H."/>
            <person name="Wang S."/>
            <person name="Zhao J."/>
            <person name="Liu C."/>
            <person name="Gao L."/>
            <person name="Xia E."/>
            <person name="Lu Y."/>
            <person name="Tai Y."/>
            <person name="She G."/>
            <person name="Sun J."/>
            <person name="Cao H."/>
            <person name="Tong W."/>
            <person name="Gao Q."/>
            <person name="Li Y."/>
            <person name="Deng W."/>
            <person name="Jiang X."/>
            <person name="Wang W."/>
            <person name="Chen Q."/>
            <person name="Zhang S."/>
            <person name="Li H."/>
            <person name="Wu J."/>
            <person name="Wang P."/>
            <person name="Li P."/>
            <person name="Shi C."/>
            <person name="Zheng F."/>
            <person name="Jian J."/>
            <person name="Huang B."/>
            <person name="Shan D."/>
            <person name="Shi M."/>
            <person name="Fang C."/>
            <person name="Yue Y."/>
            <person name="Li F."/>
            <person name="Li D."/>
            <person name="Wei S."/>
            <person name="Han B."/>
            <person name="Jiang C."/>
            <person name="Yin Y."/>
            <person name="Xia T."/>
            <person name="Zhang Z."/>
            <person name="Bennetzen J.L."/>
            <person name="Zhao S."/>
            <person name="Wan X."/>
        </authorList>
    </citation>
    <scope>NUCLEOTIDE SEQUENCE [LARGE SCALE GENOMIC DNA]</scope>
    <source>
        <strain evidence="2">cv. Shuchazao</strain>
        <tissue evidence="1">Leaf</tissue>
    </source>
</reference>
<sequence length="375" mass="42647">MDSMETMFDEGHTNKLINTCLLESLANICKEVFKSTHDLDKLMTNSWLVSLIDENQGKYARMLDLIWNMALKITSAGPRFMVRAGEGLEGVPHEDWSEVLDRVSLVHNNIDELPSGPPICTQLTTLLLIMNDSEVLRIPNSFFTHVQCLKNCRQLSYVPSPEKLKALKELKLIESQIEEVPQGIEELTSLRNLNLSRNYSLFHEAQFYNVQELTNYVKSLQCQSLENYSLVVGIVDKKDQDDEQEKYYPEASEVCIYNSKYFRSIGVGGFLKISGALIEEVWLEIPKTLSVISRPKISKLGAILKQSANHNWIPDPASCKLGRIYEEVSAAMTQDTTTLDEVMGIMSECKELWQSLAPPALEDICGREKWWESLE</sequence>
<dbReference type="InterPro" id="IPR032675">
    <property type="entry name" value="LRR_dom_sf"/>
</dbReference>
<evidence type="ECO:0000313" key="1">
    <source>
        <dbReference type="EMBL" id="THF99181.1"/>
    </source>
</evidence>
<protein>
    <recommendedName>
        <fullName evidence="3">NB-ARC domain-containing protein</fullName>
    </recommendedName>
</protein>
<dbReference type="Proteomes" id="UP000306102">
    <property type="component" value="Unassembled WGS sequence"/>
</dbReference>
<dbReference type="EMBL" id="SDRB02012022">
    <property type="protein sequence ID" value="THF99181.1"/>
    <property type="molecule type" value="Genomic_DNA"/>
</dbReference>
<dbReference type="SUPFAM" id="SSF52058">
    <property type="entry name" value="L domain-like"/>
    <property type="match status" value="1"/>
</dbReference>
<dbReference type="STRING" id="542762.A0A4S4D9L2"/>
<keyword evidence="2" id="KW-1185">Reference proteome</keyword>
<evidence type="ECO:0008006" key="3">
    <source>
        <dbReference type="Google" id="ProtNLM"/>
    </source>
</evidence>
<comment type="caution">
    <text evidence="1">The sequence shown here is derived from an EMBL/GenBank/DDBJ whole genome shotgun (WGS) entry which is preliminary data.</text>
</comment>
<organism evidence="1 2">
    <name type="scientific">Camellia sinensis var. sinensis</name>
    <name type="common">China tea</name>
    <dbReference type="NCBI Taxonomy" id="542762"/>
    <lineage>
        <taxon>Eukaryota</taxon>
        <taxon>Viridiplantae</taxon>
        <taxon>Streptophyta</taxon>
        <taxon>Embryophyta</taxon>
        <taxon>Tracheophyta</taxon>
        <taxon>Spermatophyta</taxon>
        <taxon>Magnoliopsida</taxon>
        <taxon>eudicotyledons</taxon>
        <taxon>Gunneridae</taxon>
        <taxon>Pentapetalae</taxon>
        <taxon>asterids</taxon>
        <taxon>Ericales</taxon>
        <taxon>Theaceae</taxon>
        <taxon>Camellia</taxon>
    </lineage>
</organism>